<keyword evidence="1" id="KW-0732">Signal</keyword>
<reference evidence="3" key="1">
    <citation type="submission" date="2024-07" db="EMBL/GenBank/DDBJ databases">
        <authorList>
            <person name="Biller S.J."/>
        </authorList>
    </citation>
    <scope>NUCLEOTIDE SEQUENCE</scope>
    <source>
        <strain evidence="3">WC2420</strain>
    </source>
</reference>
<name>A0AB39VNQ6_9GAMM</name>
<proteinExistence type="predicted"/>
<gene>
    <name evidence="3" type="ORF">AB3G37_16595</name>
</gene>
<accession>A0AB39VNQ6</accession>
<feature type="chain" id="PRO_5044203083" evidence="1">
    <location>
        <begin position="23"/>
        <end position="143"/>
    </location>
</feature>
<sequence length="143" mass="15665">MKKLASWVCCIGVLLTAMAAHAATPGKAIDKKIEDCSKKAVSTLDSEGCLQQGYTDWDKELNVQYQALLKGQSAAAKKAIVQSQRDWLVYQKSYFAALDKFYQQQQGTVWGIVDLQAKLDFIRNKAIELNTMAASLDVSGGNG</sequence>
<feature type="domain" description="Lysozyme inhibitor LprI-like N-terminal" evidence="2">
    <location>
        <begin position="36"/>
        <end position="129"/>
    </location>
</feature>
<organism evidence="3">
    <name type="scientific">Rouxiella sp. WC2420</name>
    <dbReference type="NCBI Taxonomy" id="3234145"/>
    <lineage>
        <taxon>Bacteria</taxon>
        <taxon>Pseudomonadati</taxon>
        <taxon>Pseudomonadota</taxon>
        <taxon>Gammaproteobacteria</taxon>
        <taxon>Enterobacterales</taxon>
        <taxon>Yersiniaceae</taxon>
        <taxon>Rouxiella</taxon>
    </lineage>
</organism>
<dbReference type="RefSeq" id="WP_369788524.1">
    <property type="nucleotide sequence ID" value="NZ_CP165628.1"/>
</dbReference>
<dbReference type="InterPro" id="IPR009739">
    <property type="entry name" value="LprI-like_N"/>
</dbReference>
<evidence type="ECO:0000313" key="3">
    <source>
        <dbReference type="EMBL" id="XDU71168.1"/>
    </source>
</evidence>
<dbReference type="Pfam" id="PF07007">
    <property type="entry name" value="LprI"/>
    <property type="match status" value="1"/>
</dbReference>
<evidence type="ECO:0000259" key="2">
    <source>
        <dbReference type="Pfam" id="PF07007"/>
    </source>
</evidence>
<protein>
    <submittedName>
        <fullName evidence="3">Lysozyme inhibitor LprI family protein</fullName>
    </submittedName>
</protein>
<dbReference type="EMBL" id="CP165628">
    <property type="protein sequence ID" value="XDU71168.1"/>
    <property type="molecule type" value="Genomic_DNA"/>
</dbReference>
<dbReference type="Gene3D" id="1.20.1270.180">
    <property type="match status" value="1"/>
</dbReference>
<evidence type="ECO:0000256" key="1">
    <source>
        <dbReference type="SAM" id="SignalP"/>
    </source>
</evidence>
<feature type="signal peptide" evidence="1">
    <location>
        <begin position="1"/>
        <end position="22"/>
    </location>
</feature>
<dbReference type="AlphaFoldDB" id="A0AB39VNQ6"/>